<keyword evidence="1" id="KW-1133">Transmembrane helix</keyword>
<protein>
    <recommendedName>
        <fullName evidence="4">CXXC-20-CXXC protein</fullName>
    </recommendedName>
</protein>
<evidence type="ECO:0008006" key="4">
    <source>
        <dbReference type="Google" id="ProtNLM"/>
    </source>
</evidence>
<evidence type="ECO:0000256" key="1">
    <source>
        <dbReference type="SAM" id="Phobius"/>
    </source>
</evidence>
<comment type="caution">
    <text evidence="2">The sequence shown here is derived from an EMBL/GenBank/DDBJ whole genome shotgun (WGS) entry which is preliminary data.</text>
</comment>
<sequence length="98" mass="10700">MNCPHCNWRITVFHACILGPAEAGGHRLCPYCEEPFILTLNKRKAIPIATIAAGTALFMTLQFPYVGSLLGASLTVAALFFTSMRLVKQAPPPKEPTR</sequence>
<evidence type="ECO:0000313" key="2">
    <source>
        <dbReference type="EMBL" id="TWI57641.1"/>
    </source>
</evidence>
<keyword evidence="3" id="KW-1185">Reference proteome</keyword>
<gene>
    <name evidence="2" type="ORF">IQ22_00858</name>
</gene>
<dbReference type="Proteomes" id="UP000316905">
    <property type="component" value="Unassembled WGS sequence"/>
</dbReference>
<proteinExistence type="predicted"/>
<reference evidence="2 3" key="1">
    <citation type="journal article" date="2015" name="Stand. Genomic Sci.">
        <title>Genomic Encyclopedia of Bacterial and Archaeal Type Strains, Phase III: the genomes of soil and plant-associated and newly described type strains.</title>
        <authorList>
            <person name="Whitman W.B."/>
            <person name="Woyke T."/>
            <person name="Klenk H.P."/>
            <person name="Zhou Y."/>
            <person name="Lilburn T.G."/>
            <person name="Beck B.J."/>
            <person name="De Vos P."/>
            <person name="Vandamme P."/>
            <person name="Eisen J.A."/>
            <person name="Garrity G."/>
            <person name="Hugenholtz P."/>
            <person name="Kyrpides N.C."/>
        </authorList>
    </citation>
    <scope>NUCLEOTIDE SEQUENCE [LARGE SCALE GENOMIC DNA]</scope>
    <source>
        <strain evidence="2 3">CGMCC 1.6858</strain>
    </source>
</reference>
<evidence type="ECO:0000313" key="3">
    <source>
        <dbReference type="Proteomes" id="UP000316905"/>
    </source>
</evidence>
<keyword evidence="1" id="KW-0472">Membrane</keyword>
<name>A0A562QLM0_9PSED</name>
<accession>A0A562QLM0</accession>
<organism evidence="2 3">
    <name type="scientific">Pseudomonas duriflava</name>
    <dbReference type="NCBI Taxonomy" id="459528"/>
    <lineage>
        <taxon>Bacteria</taxon>
        <taxon>Pseudomonadati</taxon>
        <taxon>Pseudomonadota</taxon>
        <taxon>Gammaproteobacteria</taxon>
        <taxon>Pseudomonadales</taxon>
        <taxon>Pseudomonadaceae</taxon>
        <taxon>Pseudomonas</taxon>
    </lineage>
</organism>
<keyword evidence="1" id="KW-0812">Transmembrane</keyword>
<dbReference type="OrthoDB" id="6717714at2"/>
<feature type="transmembrane region" description="Helical" evidence="1">
    <location>
        <begin position="69"/>
        <end position="87"/>
    </location>
</feature>
<dbReference type="AlphaFoldDB" id="A0A562QLM0"/>
<dbReference type="RefSeq" id="WP_145138498.1">
    <property type="nucleotide sequence ID" value="NZ_VLKY01000002.1"/>
</dbReference>
<dbReference type="EMBL" id="VLKY01000002">
    <property type="protein sequence ID" value="TWI57641.1"/>
    <property type="molecule type" value="Genomic_DNA"/>
</dbReference>